<evidence type="ECO:0000313" key="9">
    <source>
        <dbReference type="Proteomes" id="UP000679690"/>
    </source>
</evidence>
<comment type="subcellular location">
    <subcellularLocation>
        <location evidence="1">Membrane</location>
        <topology evidence="1">Multi-pass membrane protein</topology>
    </subcellularLocation>
</comment>
<feature type="transmembrane region" description="Helical" evidence="6">
    <location>
        <begin position="286"/>
        <end position="308"/>
    </location>
</feature>
<feature type="transmembrane region" description="Helical" evidence="6">
    <location>
        <begin position="397"/>
        <end position="418"/>
    </location>
</feature>
<feature type="transmembrane region" description="Helical" evidence="6">
    <location>
        <begin position="115"/>
        <end position="140"/>
    </location>
</feature>
<keyword evidence="9" id="KW-1185">Reference proteome</keyword>
<dbReference type="EMBL" id="JAGFNS010000029">
    <property type="protein sequence ID" value="MBO3742514.1"/>
    <property type="molecule type" value="Genomic_DNA"/>
</dbReference>
<evidence type="ECO:0000256" key="4">
    <source>
        <dbReference type="ARBA" id="ARBA00023136"/>
    </source>
</evidence>
<feature type="compositionally biased region" description="Polar residues" evidence="5">
    <location>
        <begin position="694"/>
        <end position="705"/>
    </location>
</feature>
<proteinExistence type="predicted"/>
<feature type="transmembrane region" description="Helical" evidence="6">
    <location>
        <begin position="430"/>
        <end position="448"/>
    </location>
</feature>
<dbReference type="InterPro" id="IPR050367">
    <property type="entry name" value="APC_superfamily"/>
</dbReference>
<evidence type="ECO:0000256" key="6">
    <source>
        <dbReference type="SAM" id="Phobius"/>
    </source>
</evidence>
<evidence type="ECO:0000256" key="1">
    <source>
        <dbReference type="ARBA" id="ARBA00004141"/>
    </source>
</evidence>
<dbReference type="RefSeq" id="WP_208471714.1">
    <property type="nucleotide sequence ID" value="NZ_JAGFNS010000029.1"/>
</dbReference>
<reference evidence="8 9" key="1">
    <citation type="submission" date="2021-03" db="EMBL/GenBank/DDBJ databases">
        <title>Actinoplanes flavus sp. nov., a novel actinomycete isolated from Coconut Palm rhizosphere soil.</title>
        <authorList>
            <person name="Luo X."/>
        </authorList>
    </citation>
    <scope>NUCLEOTIDE SEQUENCE [LARGE SCALE GENOMIC DNA]</scope>
    <source>
        <strain evidence="8 9">NEAU-H7</strain>
    </source>
</reference>
<evidence type="ECO:0000313" key="8">
    <source>
        <dbReference type="EMBL" id="MBO3742514.1"/>
    </source>
</evidence>
<dbReference type="Proteomes" id="UP000679690">
    <property type="component" value="Unassembled WGS sequence"/>
</dbReference>
<dbReference type="Pfam" id="PF00324">
    <property type="entry name" value="AA_permease"/>
    <property type="match status" value="1"/>
</dbReference>
<feature type="compositionally biased region" description="Basic and acidic residues" evidence="5">
    <location>
        <begin position="577"/>
        <end position="589"/>
    </location>
</feature>
<feature type="transmembrane region" description="Helical" evidence="6">
    <location>
        <begin position="192"/>
        <end position="216"/>
    </location>
</feature>
<keyword evidence="3 6" id="KW-1133">Transmembrane helix</keyword>
<keyword evidence="4 6" id="KW-0472">Membrane</keyword>
<keyword evidence="2 6" id="KW-0812">Transmembrane</keyword>
<feature type="compositionally biased region" description="Acidic residues" evidence="5">
    <location>
        <begin position="719"/>
        <end position="728"/>
    </location>
</feature>
<comment type="caution">
    <text evidence="8">The sequence shown here is derived from an EMBL/GenBank/DDBJ whole genome shotgun (WGS) entry which is preliminary data.</text>
</comment>
<feature type="transmembrane region" description="Helical" evidence="6">
    <location>
        <begin position="152"/>
        <end position="172"/>
    </location>
</feature>
<gene>
    <name evidence="8" type="ORF">J5X75_33885</name>
</gene>
<evidence type="ECO:0000259" key="7">
    <source>
        <dbReference type="Pfam" id="PF00324"/>
    </source>
</evidence>
<feature type="compositionally biased region" description="Low complexity" evidence="5">
    <location>
        <begin position="620"/>
        <end position="636"/>
    </location>
</feature>
<dbReference type="PANTHER" id="PTHR42770:SF16">
    <property type="entry name" value="AMINO ACID PERMEASE"/>
    <property type="match status" value="1"/>
</dbReference>
<evidence type="ECO:0000256" key="3">
    <source>
        <dbReference type="ARBA" id="ARBA00022989"/>
    </source>
</evidence>
<feature type="transmembrane region" description="Helical" evidence="6">
    <location>
        <begin position="12"/>
        <end position="33"/>
    </location>
</feature>
<feature type="transmembrane region" description="Helical" evidence="6">
    <location>
        <begin position="45"/>
        <end position="65"/>
    </location>
</feature>
<dbReference type="Gene3D" id="1.20.1740.10">
    <property type="entry name" value="Amino acid/polyamine transporter I"/>
    <property type="match status" value="1"/>
</dbReference>
<accession>A0ABS3UVD0</accession>
<evidence type="ECO:0000256" key="2">
    <source>
        <dbReference type="ARBA" id="ARBA00022692"/>
    </source>
</evidence>
<feature type="region of interest" description="Disordered" evidence="5">
    <location>
        <begin position="464"/>
        <end position="728"/>
    </location>
</feature>
<name>A0ABS3UVD0_9ACTN</name>
<feature type="compositionally biased region" description="Low complexity" evidence="5">
    <location>
        <begin position="658"/>
        <end position="674"/>
    </location>
</feature>
<dbReference type="InterPro" id="IPR004841">
    <property type="entry name" value="AA-permease/SLC12A_dom"/>
</dbReference>
<dbReference type="PANTHER" id="PTHR42770">
    <property type="entry name" value="AMINO ACID TRANSPORTER-RELATED"/>
    <property type="match status" value="1"/>
</dbReference>
<evidence type="ECO:0000256" key="5">
    <source>
        <dbReference type="SAM" id="MobiDB-lite"/>
    </source>
</evidence>
<feature type="transmembrane region" description="Helical" evidence="6">
    <location>
        <begin position="228"/>
        <end position="247"/>
    </location>
</feature>
<feature type="domain" description="Amino acid permease/ SLC12A" evidence="7">
    <location>
        <begin position="14"/>
        <end position="441"/>
    </location>
</feature>
<feature type="transmembrane region" description="Helical" evidence="6">
    <location>
        <begin position="357"/>
        <end position="385"/>
    </location>
</feature>
<organism evidence="8 9">
    <name type="scientific">Actinoplanes flavus</name>
    <dbReference type="NCBI Taxonomy" id="2820290"/>
    <lineage>
        <taxon>Bacteria</taxon>
        <taxon>Bacillati</taxon>
        <taxon>Actinomycetota</taxon>
        <taxon>Actinomycetes</taxon>
        <taxon>Micromonosporales</taxon>
        <taxon>Micromonosporaceae</taxon>
        <taxon>Actinoplanes</taxon>
    </lineage>
</organism>
<feature type="transmembrane region" description="Helical" evidence="6">
    <location>
        <begin position="329"/>
        <end position="351"/>
    </location>
</feature>
<sequence>MSQPERKLGTWPIFVIAVSAMTPLTVVAGALPLGYGSVGEKGIPVAYMLVAAVLGIFTVGLAAMARHVPNSGAFYAYASIGLSRPAGVGTAFVALLAYNAMQIGLYGAFGVAAHNAFAIFGLEISWIVWALLGWAVIAALGRLDIDLNARILTVLVCAEVLVVLIFDAAMIGNPAGGTVTFDTLNPVLIASAGGVSLLVAAIAGMVGFEAPLVYAAEARDPRRTVARAIGLTLLVAAVLYGGTAWAMSVAAGPDQIVAVAGAHLNDLFFFLPEPYLPTVLVDLGRIFFATSLFAAMLAFHHTVARYGLTVAREGVLPSGLARTRDGVPVGASLAQSVLALAALLIFAVGVWNPTIDLFLFGTVSGGLGVLILMTIASIAVVRYFRRNPHGETTWRRAVAPWIAAVFLSIVLLLSIAFFSELLDSDNILKIWSPTLLFLAALIGGIVWGRKLRQNHPEVYAVIGTGQPPLPPGETVPAAPTAHELRTGEPAARTPDAPRDGEQAADETPTDGVRAAASTIDETDGGQSLDDGPARQGESVDEREVGGDSADDPSGATTSTDQPDAGEPRVEPAAGSEARAESAEVEELRVEPAASSEPVAENGATPAVAPRPAPRKRTPQKRSVAGSSGSAADTTAAKPPPRRSSPRPTTSTSGGGTGAAEPSSAAEPPSGNGAADPESAVRAPRAVRTPPATGGSASRSRGTQRQAPRPRGSQMPDESPAVEDADDDR</sequence>
<protein>
    <submittedName>
        <fullName evidence="8">Amino acid permease</fullName>
    </submittedName>
</protein>